<keyword evidence="3" id="KW-1185">Reference proteome</keyword>
<feature type="signal peptide" evidence="1">
    <location>
        <begin position="1"/>
        <end position="29"/>
    </location>
</feature>
<evidence type="ECO:0000313" key="3">
    <source>
        <dbReference type="Proteomes" id="UP000092616"/>
    </source>
</evidence>
<protein>
    <submittedName>
        <fullName evidence="2">Uncharacterized protein</fullName>
    </submittedName>
</protein>
<organism evidence="2 3">
    <name type="scientific">Faucicola atlantae</name>
    <dbReference type="NCBI Taxonomy" id="34059"/>
    <lineage>
        <taxon>Bacteria</taxon>
        <taxon>Pseudomonadati</taxon>
        <taxon>Pseudomonadota</taxon>
        <taxon>Gammaproteobacteria</taxon>
        <taxon>Moraxellales</taxon>
        <taxon>Moraxellaceae</taxon>
        <taxon>Faucicola</taxon>
    </lineage>
</organism>
<feature type="chain" id="PRO_5008612318" evidence="1">
    <location>
        <begin position="30"/>
        <end position="116"/>
    </location>
</feature>
<comment type="caution">
    <text evidence="2">The sequence shown here is derived from an EMBL/GenBank/DDBJ whole genome shotgun (WGS) entry which is preliminary data.</text>
</comment>
<dbReference type="EMBL" id="LZNA01000036">
    <property type="protein sequence ID" value="OBX80454.1"/>
    <property type="molecule type" value="Genomic_DNA"/>
</dbReference>
<name>A0A1B8QER5_9GAMM</name>
<proteinExistence type="predicted"/>
<gene>
    <name evidence="2" type="ORF">A9306_07490</name>
</gene>
<evidence type="ECO:0000256" key="1">
    <source>
        <dbReference type="SAM" id="SignalP"/>
    </source>
</evidence>
<dbReference type="Proteomes" id="UP000092616">
    <property type="component" value="Unassembled WGS sequence"/>
</dbReference>
<dbReference type="RefSeq" id="WP_067336785.1">
    <property type="nucleotide sequence ID" value="NZ_LZNA01000036.1"/>
</dbReference>
<sequence length="116" mass="12733">MKISSSKLRTALSVAALPAMVLATTSAHAANAQQVNACASQMTERNITDSKSAKRFCTCVLDEQAKITQAQKNELDEWVQSGKDVRQNKTFQTISLRMKACGDGIKFNRPNANDKR</sequence>
<dbReference type="AlphaFoldDB" id="A0A1B8QER5"/>
<reference evidence="2 3" key="1">
    <citation type="submission" date="2016-06" db="EMBL/GenBank/DDBJ databases">
        <title>Draft genome of Moraxella atlantae CCUG 59586.</title>
        <authorList>
            <person name="Salva-Serra F."/>
            <person name="Engstrom-Jakobsson H."/>
            <person name="Thorell K."/>
            <person name="Gonzales-Siles L."/>
            <person name="Karlsson R."/>
            <person name="Boulund F."/>
            <person name="Engstrand L."/>
            <person name="Kristiansson E."/>
            <person name="Moore E."/>
        </authorList>
    </citation>
    <scope>NUCLEOTIDE SEQUENCE [LARGE SCALE GENOMIC DNA]</scope>
    <source>
        <strain evidence="2 3">CCUG 59586</strain>
    </source>
</reference>
<accession>A0A1B8QER5</accession>
<keyword evidence="1" id="KW-0732">Signal</keyword>
<evidence type="ECO:0000313" key="2">
    <source>
        <dbReference type="EMBL" id="OBX80454.1"/>
    </source>
</evidence>